<name>H3GW47_PHYRM</name>
<feature type="compositionally biased region" description="Basic and acidic residues" evidence="2">
    <location>
        <begin position="499"/>
        <end position="527"/>
    </location>
</feature>
<dbReference type="OMA" id="HEDHESS"/>
<feature type="compositionally biased region" description="Basic and acidic residues" evidence="2">
    <location>
        <begin position="60"/>
        <end position="71"/>
    </location>
</feature>
<proteinExistence type="predicted"/>
<protein>
    <recommendedName>
        <fullName evidence="6">Transmembrane protein</fullName>
    </recommendedName>
</protein>
<evidence type="ECO:0000313" key="5">
    <source>
        <dbReference type="Proteomes" id="UP000005238"/>
    </source>
</evidence>
<evidence type="ECO:0008006" key="6">
    <source>
        <dbReference type="Google" id="ProtNLM"/>
    </source>
</evidence>
<dbReference type="AlphaFoldDB" id="H3GW47"/>
<feature type="compositionally biased region" description="Acidic residues" evidence="2">
    <location>
        <begin position="1081"/>
        <end position="1108"/>
    </location>
</feature>
<dbReference type="VEuPathDB" id="FungiDB:KRP22_2866"/>
<dbReference type="HOGENOM" id="CLU_276413_0_0_1"/>
<feature type="compositionally biased region" description="Basic residues" evidence="2">
    <location>
        <begin position="1158"/>
        <end position="1168"/>
    </location>
</feature>
<keyword evidence="3" id="KW-0472">Membrane</keyword>
<keyword evidence="3" id="KW-0812">Transmembrane</keyword>
<evidence type="ECO:0000256" key="2">
    <source>
        <dbReference type="SAM" id="MobiDB-lite"/>
    </source>
</evidence>
<dbReference type="EMBL" id="DS566059">
    <property type="status" value="NOT_ANNOTATED_CDS"/>
    <property type="molecule type" value="Genomic_DNA"/>
</dbReference>
<feature type="region of interest" description="Disordered" evidence="2">
    <location>
        <begin position="489"/>
        <end position="527"/>
    </location>
</feature>
<feature type="compositionally biased region" description="Polar residues" evidence="2">
    <location>
        <begin position="1066"/>
        <end position="1075"/>
    </location>
</feature>
<keyword evidence="5" id="KW-1185">Reference proteome</keyword>
<feature type="compositionally biased region" description="Polar residues" evidence="2">
    <location>
        <begin position="22"/>
        <end position="31"/>
    </location>
</feature>
<feature type="transmembrane region" description="Helical" evidence="3">
    <location>
        <begin position="986"/>
        <end position="1005"/>
    </location>
</feature>
<keyword evidence="3" id="KW-1133">Transmembrane helix</keyword>
<feature type="transmembrane region" description="Helical" evidence="3">
    <location>
        <begin position="141"/>
        <end position="161"/>
    </location>
</feature>
<feature type="compositionally biased region" description="Acidic residues" evidence="2">
    <location>
        <begin position="1041"/>
        <end position="1053"/>
    </location>
</feature>
<feature type="compositionally biased region" description="Polar residues" evidence="2">
    <location>
        <begin position="1111"/>
        <end position="1125"/>
    </location>
</feature>
<feature type="region of interest" description="Disordered" evidence="2">
    <location>
        <begin position="1039"/>
        <end position="1168"/>
    </location>
</feature>
<dbReference type="eggNOG" id="ENOG502SBGN">
    <property type="taxonomic scope" value="Eukaryota"/>
</dbReference>
<feature type="coiled-coil region" evidence="1">
    <location>
        <begin position="893"/>
        <end position="920"/>
    </location>
</feature>
<dbReference type="VEuPathDB" id="FungiDB:KRP23_3893"/>
<reference evidence="5" key="1">
    <citation type="journal article" date="2006" name="Science">
        <title>Phytophthora genome sequences uncover evolutionary origins and mechanisms of pathogenesis.</title>
        <authorList>
            <person name="Tyler B.M."/>
            <person name="Tripathy S."/>
            <person name="Zhang X."/>
            <person name="Dehal P."/>
            <person name="Jiang R.H."/>
            <person name="Aerts A."/>
            <person name="Arredondo F.D."/>
            <person name="Baxter L."/>
            <person name="Bensasson D."/>
            <person name="Beynon J.L."/>
            <person name="Chapman J."/>
            <person name="Damasceno C.M."/>
            <person name="Dorrance A.E."/>
            <person name="Dou D."/>
            <person name="Dickerman A.W."/>
            <person name="Dubchak I.L."/>
            <person name="Garbelotto M."/>
            <person name="Gijzen M."/>
            <person name="Gordon S.G."/>
            <person name="Govers F."/>
            <person name="Grunwald N.J."/>
            <person name="Huang W."/>
            <person name="Ivors K.L."/>
            <person name="Jones R.W."/>
            <person name="Kamoun S."/>
            <person name="Krampis K."/>
            <person name="Lamour K.H."/>
            <person name="Lee M.K."/>
            <person name="McDonald W.H."/>
            <person name="Medina M."/>
            <person name="Meijer H.J."/>
            <person name="Nordberg E.K."/>
            <person name="Maclean D.J."/>
            <person name="Ospina-Giraldo M.D."/>
            <person name="Morris P.F."/>
            <person name="Phuntumart V."/>
            <person name="Putnam N.H."/>
            <person name="Rash S."/>
            <person name="Rose J.K."/>
            <person name="Sakihama Y."/>
            <person name="Salamov A.A."/>
            <person name="Savidor A."/>
            <person name="Scheuring C.F."/>
            <person name="Smith B.M."/>
            <person name="Sobral B.W."/>
            <person name="Terry A."/>
            <person name="Torto-Alalibo T.A."/>
            <person name="Win J."/>
            <person name="Xu Z."/>
            <person name="Zhang H."/>
            <person name="Grigoriev I.V."/>
            <person name="Rokhsar D.S."/>
            <person name="Boore J.L."/>
        </authorList>
    </citation>
    <scope>NUCLEOTIDE SEQUENCE [LARGE SCALE GENOMIC DNA]</scope>
    <source>
        <strain evidence="5">Pr102</strain>
    </source>
</reference>
<dbReference type="InParanoid" id="H3GW47"/>
<accession>H3GW47</accession>
<evidence type="ECO:0000256" key="3">
    <source>
        <dbReference type="SAM" id="Phobius"/>
    </source>
</evidence>
<sequence>MHEQQRRRSSQSPAMSPERKQSTTATYTQQYLRRRLSQQHQEDVELQSPRSNGSRRMERRRSSEDAGERPNKLQPQQSTANGHIRKDQPVAFVADMTVEKQSSEKYAAGKGLTKRKAGKCGFINQVETMTKKRKAPCGRSTTVAAVAAGVVTVSVAGGVAVCRMYPSSPAAASILIVVERAEEALFLLLVELRNAVGPFAKELGESMRVESLALLRNGHLTQAARAAHALANQRIRVFPGLANTSTLVAVCMELMEDTRGQLRLAVSGLTDVLKLVVDWIQPRLKALFTVMELDLDAGSELAERVRSFLLTALAFLAEALKESATWARLSVDEVFEWMGLEPDVNDAELPSDEFLAPLMAHQAAIKNVVRGFTARESRALDHVKHSEKRRVAIASATNSIIADTRVTALNCIFDAKMAAIELMEERMKQLADQYAASIEQELKEYKRTSRQVQEEGNPGELTEVVSNGQSHVDAAASLKLELAFRAKTTDEMSTEVPLPEDRSTTTGRGQREPANEEQARSGVKLSHEERLLVESIEAPVSEEQSPSQDELPDNIDKETEITIELAELTAELAEMAATVHSSSEAILASEYVSDEQVEITALTEVDELIDERSEAPVVGIPTSSVHSDHATEDQTYSGAGLVEENQQNIELASSDKEEVARGEERRSVVTEVLVELEGIVLEVEHTQVEVTNLYGADNLSEADLSEQEVLFQHEEQTAAHLTVLVDGPEVELVVEVDTLDAETVEKAGMEQRRPDISTRVATLPGTEVLEEEPIETHKKQYPESVQDAEHLRVDENEVLASDGAIEVHKELQDTEAVSKVDMAIEDAEVVVADLERTEAKITSLRSYDEVAAESDTQAVDFQRQESGDLEAKEGVGSAALIDIETQEMERVVVDKEIHELAQLEQVLLQEDERVRIEEELRVIAQEEEIELQTEVHSTAGQTSRTISSLEDRTIETIDAKTTEVVDAGRGSGGWQSRLGIPFAPTLVLHSVAFLALATLAAYLLARYHKRGPRAPRRRKRWQRLADMDDSDAEEVVLLPDDSSDDEAGEDAALPEEPKLKAVELMSSGNVETTVMRSPGSEEADVEEETTEDHEDAEEETEEFAEEEGAAQSDSESVDYPSTTKSIAPADDSDTATAPVSTPPPSASTQETPDTSQRALRRLRRERRS</sequence>
<evidence type="ECO:0000313" key="4">
    <source>
        <dbReference type="EnsemblProtists" id="Phyra81656"/>
    </source>
</evidence>
<reference evidence="4" key="2">
    <citation type="submission" date="2015-06" db="UniProtKB">
        <authorList>
            <consortium name="EnsemblProtists"/>
        </authorList>
    </citation>
    <scope>IDENTIFICATION</scope>
    <source>
        <strain evidence="4">Pr102</strain>
    </source>
</reference>
<organism evidence="4 5">
    <name type="scientific">Phytophthora ramorum</name>
    <name type="common">Sudden oak death agent</name>
    <dbReference type="NCBI Taxonomy" id="164328"/>
    <lineage>
        <taxon>Eukaryota</taxon>
        <taxon>Sar</taxon>
        <taxon>Stramenopiles</taxon>
        <taxon>Oomycota</taxon>
        <taxon>Peronosporomycetes</taxon>
        <taxon>Peronosporales</taxon>
        <taxon>Peronosporaceae</taxon>
        <taxon>Phytophthora</taxon>
    </lineage>
</organism>
<feature type="region of interest" description="Disordered" evidence="2">
    <location>
        <begin position="1"/>
        <end position="88"/>
    </location>
</feature>
<keyword evidence="1" id="KW-0175">Coiled coil</keyword>
<evidence type="ECO:0000256" key="1">
    <source>
        <dbReference type="SAM" id="Coils"/>
    </source>
</evidence>
<dbReference type="EnsemblProtists" id="Phyra81656">
    <property type="protein sequence ID" value="Phyra81656"/>
    <property type="gene ID" value="Phyra81656"/>
</dbReference>
<feature type="coiled-coil region" evidence="1">
    <location>
        <begin position="413"/>
        <end position="455"/>
    </location>
</feature>
<dbReference type="Proteomes" id="UP000005238">
    <property type="component" value="Unassembled WGS sequence"/>
</dbReference>